<evidence type="ECO:0000313" key="1">
    <source>
        <dbReference type="EMBL" id="EKX31736.1"/>
    </source>
</evidence>
<reference evidence="3" key="2">
    <citation type="submission" date="2012-11" db="EMBL/GenBank/DDBJ databases">
        <authorList>
            <person name="Kuo A."/>
            <person name="Curtis B.A."/>
            <person name="Tanifuji G."/>
            <person name="Burki F."/>
            <person name="Gruber A."/>
            <person name="Irimia M."/>
            <person name="Maruyama S."/>
            <person name="Arias M.C."/>
            <person name="Ball S.G."/>
            <person name="Gile G.H."/>
            <person name="Hirakawa Y."/>
            <person name="Hopkins J.F."/>
            <person name="Rensing S.A."/>
            <person name="Schmutz J."/>
            <person name="Symeonidi A."/>
            <person name="Elias M."/>
            <person name="Eveleigh R.J."/>
            <person name="Herman E.K."/>
            <person name="Klute M.J."/>
            <person name="Nakayama T."/>
            <person name="Obornik M."/>
            <person name="Reyes-Prieto A."/>
            <person name="Armbrust E.V."/>
            <person name="Aves S.J."/>
            <person name="Beiko R.G."/>
            <person name="Coutinho P."/>
            <person name="Dacks J.B."/>
            <person name="Durnford D.G."/>
            <person name="Fast N.M."/>
            <person name="Green B.R."/>
            <person name="Grisdale C."/>
            <person name="Hempe F."/>
            <person name="Henrissat B."/>
            <person name="Hoppner M.P."/>
            <person name="Ishida K.-I."/>
            <person name="Kim E."/>
            <person name="Koreny L."/>
            <person name="Kroth P.G."/>
            <person name="Liu Y."/>
            <person name="Malik S.-B."/>
            <person name="Maier U.G."/>
            <person name="McRose D."/>
            <person name="Mock T."/>
            <person name="Neilson J.A."/>
            <person name="Onodera N.T."/>
            <person name="Poole A.M."/>
            <person name="Pritham E.J."/>
            <person name="Richards T.A."/>
            <person name="Rocap G."/>
            <person name="Roy S.W."/>
            <person name="Sarai C."/>
            <person name="Schaack S."/>
            <person name="Shirato S."/>
            <person name="Slamovits C.H."/>
            <person name="Spencer D.F."/>
            <person name="Suzuki S."/>
            <person name="Worden A.Z."/>
            <person name="Zauner S."/>
            <person name="Barry K."/>
            <person name="Bell C."/>
            <person name="Bharti A.K."/>
            <person name="Crow J.A."/>
            <person name="Grimwood J."/>
            <person name="Kramer R."/>
            <person name="Lindquist E."/>
            <person name="Lucas S."/>
            <person name="Salamov A."/>
            <person name="McFadden G.I."/>
            <person name="Lane C.E."/>
            <person name="Keeling P.J."/>
            <person name="Gray M.W."/>
            <person name="Grigoriev I.V."/>
            <person name="Archibald J.M."/>
        </authorList>
    </citation>
    <scope>NUCLEOTIDE SEQUENCE</scope>
    <source>
        <strain evidence="3">CCMP2712</strain>
    </source>
</reference>
<dbReference type="EnsemblProtists" id="EKX31736">
    <property type="protein sequence ID" value="EKX31736"/>
    <property type="gene ID" value="GUITHDRAFT_122077"/>
</dbReference>
<accession>L1I666</accession>
<gene>
    <name evidence="1" type="ORF">GUITHDRAFT_122077</name>
</gene>
<reference evidence="2" key="3">
    <citation type="submission" date="2015-06" db="UniProtKB">
        <authorList>
            <consortium name="EnsemblProtists"/>
        </authorList>
    </citation>
    <scope>IDENTIFICATION</scope>
</reference>
<dbReference type="Proteomes" id="UP000011087">
    <property type="component" value="Unassembled WGS sequence"/>
</dbReference>
<dbReference type="GeneID" id="17288460"/>
<proteinExistence type="predicted"/>
<dbReference type="HOGENOM" id="CLU_1121860_0_0_1"/>
<reference evidence="1 3" key="1">
    <citation type="journal article" date="2012" name="Nature">
        <title>Algal genomes reveal evolutionary mosaicism and the fate of nucleomorphs.</title>
        <authorList>
            <consortium name="DOE Joint Genome Institute"/>
            <person name="Curtis B.A."/>
            <person name="Tanifuji G."/>
            <person name="Burki F."/>
            <person name="Gruber A."/>
            <person name="Irimia M."/>
            <person name="Maruyama S."/>
            <person name="Arias M.C."/>
            <person name="Ball S.G."/>
            <person name="Gile G.H."/>
            <person name="Hirakawa Y."/>
            <person name="Hopkins J.F."/>
            <person name="Kuo A."/>
            <person name="Rensing S.A."/>
            <person name="Schmutz J."/>
            <person name="Symeonidi A."/>
            <person name="Elias M."/>
            <person name="Eveleigh R.J."/>
            <person name="Herman E.K."/>
            <person name="Klute M.J."/>
            <person name="Nakayama T."/>
            <person name="Obornik M."/>
            <person name="Reyes-Prieto A."/>
            <person name="Armbrust E.V."/>
            <person name="Aves S.J."/>
            <person name="Beiko R.G."/>
            <person name="Coutinho P."/>
            <person name="Dacks J.B."/>
            <person name="Durnford D.G."/>
            <person name="Fast N.M."/>
            <person name="Green B.R."/>
            <person name="Grisdale C.J."/>
            <person name="Hempel F."/>
            <person name="Henrissat B."/>
            <person name="Hoppner M.P."/>
            <person name="Ishida K."/>
            <person name="Kim E."/>
            <person name="Koreny L."/>
            <person name="Kroth P.G."/>
            <person name="Liu Y."/>
            <person name="Malik S.B."/>
            <person name="Maier U.G."/>
            <person name="McRose D."/>
            <person name="Mock T."/>
            <person name="Neilson J.A."/>
            <person name="Onodera N.T."/>
            <person name="Poole A.M."/>
            <person name="Pritham E.J."/>
            <person name="Richards T.A."/>
            <person name="Rocap G."/>
            <person name="Roy S.W."/>
            <person name="Sarai C."/>
            <person name="Schaack S."/>
            <person name="Shirato S."/>
            <person name="Slamovits C.H."/>
            <person name="Spencer D.F."/>
            <person name="Suzuki S."/>
            <person name="Worden A.Z."/>
            <person name="Zauner S."/>
            <person name="Barry K."/>
            <person name="Bell C."/>
            <person name="Bharti A.K."/>
            <person name="Crow J.A."/>
            <person name="Grimwood J."/>
            <person name="Kramer R."/>
            <person name="Lindquist E."/>
            <person name="Lucas S."/>
            <person name="Salamov A."/>
            <person name="McFadden G.I."/>
            <person name="Lane C.E."/>
            <person name="Keeling P.J."/>
            <person name="Gray M.W."/>
            <person name="Grigoriev I.V."/>
            <person name="Archibald J.M."/>
        </authorList>
    </citation>
    <scope>NUCLEOTIDE SEQUENCE</scope>
    <source>
        <strain evidence="1 3">CCMP2712</strain>
    </source>
</reference>
<dbReference type="KEGG" id="gtt:GUITHDRAFT_122077"/>
<evidence type="ECO:0000313" key="3">
    <source>
        <dbReference type="Proteomes" id="UP000011087"/>
    </source>
</evidence>
<name>L1I666_GUITC</name>
<organism evidence="1">
    <name type="scientific">Guillardia theta (strain CCMP2712)</name>
    <name type="common">Cryptophyte</name>
    <dbReference type="NCBI Taxonomy" id="905079"/>
    <lineage>
        <taxon>Eukaryota</taxon>
        <taxon>Cryptophyceae</taxon>
        <taxon>Pyrenomonadales</taxon>
        <taxon>Geminigeraceae</taxon>
        <taxon>Guillardia</taxon>
    </lineage>
</organism>
<dbReference type="PaxDb" id="55529-EKX31736"/>
<dbReference type="EMBL" id="JH993241">
    <property type="protein sequence ID" value="EKX31736.1"/>
    <property type="molecule type" value="Genomic_DNA"/>
</dbReference>
<dbReference type="RefSeq" id="XP_005818716.1">
    <property type="nucleotide sequence ID" value="XM_005818659.1"/>
</dbReference>
<keyword evidence="3" id="KW-1185">Reference proteome</keyword>
<sequence>MIIDAIDGDYVPMSMVHLEQLCRAGRAVPQVAVYRIKVRTKADTAPRPAKHEYEYVHINRLALELCKDIGPLTGERANACSVLALFTILTGCDYTQGLPTVGPARVWSHRDIVVPILSLVDGKEESHDQDVAIISLASAVLYAMVYEKRISLRVNQSALSAVADTPDRRREEERIMRSIKECGSMAPGTLAKLPDVNYLRSHSSNALWTLLYWNADSLYPDPYSKTYGYKRIKSGAAGWGVSRPRLAS</sequence>
<protein>
    <submittedName>
        <fullName evidence="1 2">Uncharacterized protein</fullName>
    </submittedName>
</protein>
<dbReference type="AlphaFoldDB" id="L1I666"/>
<evidence type="ECO:0000313" key="2">
    <source>
        <dbReference type="EnsemblProtists" id="EKX31736"/>
    </source>
</evidence>